<comment type="caution">
    <text evidence="6">The sequence shown here is derived from an EMBL/GenBank/DDBJ whole genome shotgun (WGS) entry which is preliminary data.</text>
</comment>
<feature type="transmembrane region" description="Helical" evidence="5">
    <location>
        <begin position="150"/>
        <end position="177"/>
    </location>
</feature>
<dbReference type="OrthoDB" id="409173at2759"/>
<proteinExistence type="predicted"/>
<evidence type="ECO:0000256" key="1">
    <source>
        <dbReference type="ARBA" id="ARBA00004141"/>
    </source>
</evidence>
<feature type="transmembrane region" description="Helical" evidence="5">
    <location>
        <begin position="399"/>
        <end position="424"/>
    </location>
</feature>
<evidence type="ECO:0000313" key="7">
    <source>
        <dbReference type="Proteomes" id="UP001152300"/>
    </source>
</evidence>
<dbReference type="PRINTS" id="PR00447">
    <property type="entry name" value="NATRESASSCMP"/>
</dbReference>
<feature type="transmembrane region" description="Helical" evidence="5">
    <location>
        <begin position="189"/>
        <end position="205"/>
    </location>
</feature>
<dbReference type="GO" id="GO:0030026">
    <property type="term" value="P:intracellular manganese ion homeostasis"/>
    <property type="evidence" value="ECO:0007669"/>
    <property type="project" value="TreeGrafter"/>
</dbReference>
<dbReference type="AlphaFoldDB" id="A0A9X0APQ0"/>
<feature type="transmembrane region" description="Helical" evidence="5">
    <location>
        <begin position="285"/>
        <end position="309"/>
    </location>
</feature>
<dbReference type="GO" id="GO:0005384">
    <property type="term" value="F:manganese ion transmembrane transporter activity"/>
    <property type="evidence" value="ECO:0007669"/>
    <property type="project" value="TreeGrafter"/>
</dbReference>
<feature type="transmembrane region" description="Helical" evidence="5">
    <location>
        <begin position="445"/>
        <end position="464"/>
    </location>
</feature>
<gene>
    <name evidence="6" type="ORF">OCU04_005274</name>
</gene>
<dbReference type="EMBL" id="JAPEIS010000005">
    <property type="protein sequence ID" value="KAJ8066188.1"/>
    <property type="molecule type" value="Genomic_DNA"/>
</dbReference>
<evidence type="ECO:0000256" key="4">
    <source>
        <dbReference type="ARBA" id="ARBA00023136"/>
    </source>
</evidence>
<evidence type="ECO:0000256" key="3">
    <source>
        <dbReference type="ARBA" id="ARBA00022989"/>
    </source>
</evidence>
<dbReference type="NCBIfam" id="NF037982">
    <property type="entry name" value="Nramp_1"/>
    <property type="match status" value="1"/>
</dbReference>
<keyword evidence="4 5" id="KW-0472">Membrane</keyword>
<sequence>MPSSRVVLKESSMDQPGIHISLAEPTNCSLKSKHSVEKKPSIIVVVDNEPQDSSSSSNSSQTHLPLRYARRVAELLWKFAKFTGPGAIISVAYIDPDNYQSDLTAGAKFEYKLLCAVAFSNLVAVFLQALSTKLGCVTGMDLAQMNRAHLHPWLNIALWILAEGAIICTDIGQVFIFSLYPHPIIHTEILLLIQVIGTAIALNLLNPKITLIAGCVISVSDTLFILLFYKPDGSVRRLRIFEMFISLFVVAIFIMFCIELSFITAPANEVFKGLLPSKTIFVGQGLFQSCAILGGNIMPHTIYLGSGLVQARMRKFDHKNEKYHEARTSNARFAIMLYRPTLSAIKSCMSYTIAELCITLFIVANFVNSAILIVAAASLSEENQNADLPGMYQLFVDTIGQAAGTIFAVGLLFSGISAGIVATMAGQLICEGAMDWRLSPFVRRLVTRCISIVPAVVIAAAAGQRGLAKALMVGNVVLSVSLIFVTAPLVWYTSAERFMRVGVEVGGNEVIDVGGVGGMERELRNADRGENGEAEGGATVSLANGWVVTGVGWLLWFVVAGMNVALLTFLGLGIGGDD</sequence>
<name>A0A9X0APQ0_9HELO</name>
<feature type="transmembrane region" description="Helical" evidence="5">
    <location>
        <begin position="356"/>
        <end position="379"/>
    </location>
</feature>
<evidence type="ECO:0008006" key="8">
    <source>
        <dbReference type="Google" id="ProtNLM"/>
    </source>
</evidence>
<dbReference type="Pfam" id="PF01566">
    <property type="entry name" value="Nramp"/>
    <property type="match status" value="2"/>
</dbReference>
<protein>
    <recommendedName>
        <fullName evidence="8">Natural resistance-associated macrophage protein</fullName>
    </recommendedName>
</protein>
<evidence type="ECO:0000256" key="2">
    <source>
        <dbReference type="ARBA" id="ARBA00022692"/>
    </source>
</evidence>
<evidence type="ECO:0000256" key="5">
    <source>
        <dbReference type="SAM" id="Phobius"/>
    </source>
</evidence>
<reference evidence="6" key="1">
    <citation type="submission" date="2022-11" db="EMBL/GenBank/DDBJ databases">
        <title>Genome Resource of Sclerotinia nivalis Strain SnTB1, a Plant Pathogen Isolated from American Ginseng.</title>
        <authorList>
            <person name="Fan S."/>
        </authorList>
    </citation>
    <scope>NUCLEOTIDE SEQUENCE</scope>
    <source>
        <strain evidence="6">SnTB1</strain>
    </source>
</reference>
<keyword evidence="3 5" id="KW-1133">Transmembrane helix</keyword>
<feature type="transmembrane region" description="Helical" evidence="5">
    <location>
        <begin position="241"/>
        <end position="265"/>
    </location>
</feature>
<keyword evidence="7" id="KW-1185">Reference proteome</keyword>
<organism evidence="6 7">
    <name type="scientific">Sclerotinia nivalis</name>
    <dbReference type="NCBI Taxonomy" id="352851"/>
    <lineage>
        <taxon>Eukaryota</taxon>
        <taxon>Fungi</taxon>
        <taxon>Dikarya</taxon>
        <taxon>Ascomycota</taxon>
        <taxon>Pezizomycotina</taxon>
        <taxon>Leotiomycetes</taxon>
        <taxon>Helotiales</taxon>
        <taxon>Sclerotiniaceae</taxon>
        <taxon>Sclerotinia</taxon>
    </lineage>
</organism>
<feature type="transmembrane region" description="Helical" evidence="5">
    <location>
        <begin position="111"/>
        <end position="130"/>
    </location>
</feature>
<dbReference type="GO" id="GO:0034755">
    <property type="term" value="P:iron ion transmembrane transport"/>
    <property type="evidence" value="ECO:0007669"/>
    <property type="project" value="TreeGrafter"/>
</dbReference>
<dbReference type="GO" id="GO:0015086">
    <property type="term" value="F:cadmium ion transmembrane transporter activity"/>
    <property type="evidence" value="ECO:0007669"/>
    <property type="project" value="TreeGrafter"/>
</dbReference>
<dbReference type="GO" id="GO:0005886">
    <property type="term" value="C:plasma membrane"/>
    <property type="evidence" value="ECO:0007669"/>
    <property type="project" value="TreeGrafter"/>
</dbReference>
<dbReference type="PANTHER" id="PTHR11706:SF30">
    <property type="entry name" value="TRANSPORTER SMF1_ESP1"/>
    <property type="match status" value="1"/>
</dbReference>
<dbReference type="InterPro" id="IPR001046">
    <property type="entry name" value="NRAMP_fam"/>
</dbReference>
<evidence type="ECO:0000313" key="6">
    <source>
        <dbReference type="EMBL" id="KAJ8066188.1"/>
    </source>
</evidence>
<dbReference type="PANTHER" id="PTHR11706">
    <property type="entry name" value="SOLUTE CARRIER PROTEIN FAMILY 11 MEMBER"/>
    <property type="match status" value="1"/>
</dbReference>
<feature type="transmembrane region" description="Helical" evidence="5">
    <location>
        <begin position="553"/>
        <end position="574"/>
    </location>
</feature>
<accession>A0A9X0APQ0</accession>
<dbReference type="Proteomes" id="UP001152300">
    <property type="component" value="Unassembled WGS sequence"/>
</dbReference>
<dbReference type="NCBIfam" id="TIGR01197">
    <property type="entry name" value="nramp"/>
    <property type="match status" value="1"/>
</dbReference>
<keyword evidence="2 5" id="KW-0812">Transmembrane</keyword>
<comment type="subcellular location">
    <subcellularLocation>
        <location evidence="1">Membrane</location>
        <topology evidence="1">Multi-pass membrane protein</topology>
    </subcellularLocation>
</comment>
<feature type="transmembrane region" description="Helical" evidence="5">
    <location>
        <begin position="470"/>
        <end position="492"/>
    </location>
</feature>